<dbReference type="NCBIfam" id="TIGR03120">
    <property type="entry name" value="one_C_mch"/>
    <property type="match status" value="1"/>
</dbReference>
<keyword evidence="14" id="KW-1185">Reference proteome</keyword>
<dbReference type="STRING" id="1121298.SAMN05444401_2378"/>
<evidence type="ECO:0000256" key="7">
    <source>
        <dbReference type="ARBA" id="ARBA00022490"/>
    </source>
</evidence>
<dbReference type="RefSeq" id="WP_073006765.1">
    <property type="nucleotide sequence ID" value="NZ_FQZO01000003.1"/>
</dbReference>
<gene>
    <name evidence="12" type="primary">mch</name>
    <name evidence="13" type="ORF">SAMN05444401_2378</name>
</gene>
<evidence type="ECO:0000256" key="11">
    <source>
        <dbReference type="ARBA" id="ARBA00048684"/>
    </source>
</evidence>
<comment type="pathway">
    <text evidence="3 12">One-carbon metabolism; formaldehyde degradation; formate from formaldehyde (H(4)MPT route): step 3/5.</text>
</comment>
<dbReference type="Gene3D" id="3.30.1030.10">
    <property type="entry name" value="Methenyltetrahydromethanopterin Cyclohydrolase, Chain A, domain 2"/>
    <property type="match status" value="1"/>
</dbReference>
<dbReference type="OrthoDB" id="241529at2"/>
<dbReference type="UniPathway" id="UPA00562">
    <property type="reaction ID" value="UER00703"/>
</dbReference>
<dbReference type="GO" id="GO:0005737">
    <property type="term" value="C:cytoplasm"/>
    <property type="evidence" value="ECO:0007669"/>
    <property type="project" value="UniProtKB-SubCell"/>
</dbReference>
<dbReference type="Proteomes" id="UP000184080">
    <property type="component" value="Unassembled WGS sequence"/>
</dbReference>
<evidence type="ECO:0000256" key="2">
    <source>
        <dbReference type="ARBA" id="ARBA00004496"/>
    </source>
</evidence>
<sequence>MISVNEKSIKLVEKMIQDPEAYKVKVHNICGAHVIDAGVEAHGSWEAAKLVTEILFGGLNKVNLGTFPERIGGVYYNSVEVYSDHVVLQQAACNISGWELRPGKYAPVLAGPGRTVARKPGDWLEKYSDYSDKYHKAVLTVEKGTLMSEEEVKDLIDATGIDPKDLYIIVAASGSIVCSVEVAARIIEQTLHRLKEEKFNLDNIVEAHGFCVIPPVVKDDLIAMGRLNDVLMYGGQSTFTVHCEDSEIERVINKITTDKCPAYGTMFQKVYEEHGCDFYQVPMEMYSPAKVVIINEKTGRIFKAGEFNLEVLEKSFNNSIYDK</sequence>
<evidence type="ECO:0000256" key="6">
    <source>
        <dbReference type="ARBA" id="ARBA00020597"/>
    </source>
</evidence>
<dbReference type="HAMAP" id="MF_00486">
    <property type="entry name" value="McH"/>
    <property type="match status" value="1"/>
</dbReference>
<dbReference type="InterPro" id="IPR003209">
    <property type="entry name" value="METHMP_CycHdrlase"/>
</dbReference>
<evidence type="ECO:0000313" key="14">
    <source>
        <dbReference type="Proteomes" id="UP000184080"/>
    </source>
</evidence>
<evidence type="ECO:0000256" key="8">
    <source>
        <dbReference type="ARBA" id="ARBA00022563"/>
    </source>
</evidence>
<evidence type="ECO:0000256" key="10">
    <source>
        <dbReference type="ARBA" id="ARBA00030468"/>
    </source>
</evidence>
<dbReference type="Pfam" id="PF02289">
    <property type="entry name" value="MCH"/>
    <property type="match status" value="1"/>
</dbReference>
<dbReference type="SUPFAM" id="SSF56199">
    <property type="entry name" value="Methenyltetrahydromethanopterin cyclohydrolase"/>
    <property type="match status" value="1"/>
</dbReference>
<dbReference type="EMBL" id="FQZO01000003">
    <property type="protein sequence ID" value="SHJ17446.1"/>
    <property type="molecule type" value="Genomic_DNA"/>
</dbReference>
<accession>A0A1M6H5J0</accession>
<dbReference type="GO" id="GO:0018759">
    <property type="term" value="F:methenyltetrahydromethanopterin cyclohydrolase activity"/>
    <property type="evidence" value="ECO:0007669"/>
    <property type="project" value="UniProtKB-UniRule"/>
</dbReference>
<protein>
    <recommendedName>
        <fullName evidence="6 12">Methenyltetrahydromethanopterin cyclohydrolase</fullName>
        <ecNumber evidence="5 12">3.5.4.27</ecNumber>
    </recommendedName>
    <alternativeName>
        <fullName evidence="10 12">Methenyl-H4MPT cyclohydrolase</fullName>
    </alternativeName>
</protein>
<evidence type="ECO:0000256" key="5">
    <source>
        <dbReference type="ARBA" id="ARBA00012765"/>
    </source>
</evidence>
<comment type="catalytic activity">
    <reaction evidence="11 12">
        <text>5,10-methenyl-5,6,7,8-tetrahydromethanopterin + H2O = N(5)-formyl-5,6,7,8-tetrahydromethanopterin + H(+)</text>
        <dbReference type="Rhea" id="RHEA:19053"/>
        <dbReference type="ChEBI" id="CHEBI:15377"/>
        <dbReference type="ChEBI" id="CHEBI:15378"/>
        <dbReference type="ChEBI" id="CHEBI:58018"/>
        <dbReference type="ChEBI" id="CHEBI:58337"/>
        <dbReference type="EC" id="3.5.4.27"/>
    </reaction>
</comment>
<comment type="subcellular location">
    <subcellularLocation>
        <location evidence="2 12">Cytoplasm</location>
    </subcellularLocation>
</comment>
<name>A0A1M6H5J0_9CLOT</name>
<dbReference type="GO" id="GO:0046294">
    <property type="term" value="P:formaldehyde catabolic process"/>
    <property type="evidence" value="ECO:0007669"/>
    <property type="project" value="UniProtKB-UniRule"/>
</dbReference>
<comment type="function">
    <text evidence="1 12">Catalyzes the hydrolysis of methenyl-H(4)MPT(+) to 5-formyl-H(4)MPT.</text>
</comment>
<evidence type="ECO:0000256" key="3">
    <source>
        <dbReference type="ARBA" id="ARBA00005087"/>
    </source>
</evidence>
<dbReference type="EC" id="3.5.4.27" evidence="5 12"/>
<dbReference type="GO" id="GO:0006730">
    <property type="term" value="P:one-carbon metabolic process"/>
    <property type="evidence" value="ECO:0007669"/>
    <property type="project" value="UniProtKB-UniRule"/>
</dbReference>
<keyword evidence="9 12" id="KW-0378">Hydrolase</keyword>
<evidence type="ECO:0000313" key="13">
    <source>
        <dbReference type="EMBL" id="SHJ17446.1"/>
    </source>
</evidence>
<keyword evidence="8 12" id="KW-0554">One-carbon metabolism</keyword>
<evidence type="ECO:0000256" key="4">
    <source>
        <dbReference type="ARBA" id="ARBA00006902"/>
    </source>
</evidence>
<dbReference type="Gene3D" id="3.10.340.11">
    <property type="entry name" value="Methenyltetrahydromethanopterin Cyclohydrolase, Chain A, domain 1"/>
    <property type="match status" value="1"/>
</dbReference>
<evidence type="ECO:0000256" key="1">
    <source>
        <dbReference type="ARBA" id="ARBA00004058"/>
    </source>
</evidence>
<reference evidence="13 14" key="1">
    <citation type="submission" date="2016-11" db="EMBL/GenBank/DDBJ databases">
        <authorList>
            <person name="Jaros S."/>
            <person name="Januszkiewicz K."/>
            <person name="Wedrychowicz H."/>
        </authorList>
    </citation>
    <scope>NUCLEOTIDE SEQUENCE [LARGE SCALE GENOMIC DNA]</scope>
    <source>
        <strain evidence="13 14">DSM 21864</strain>
    </source>
</reference>
<evidence type="ECO:0000256" key="9">
    <source>
        <dbReference type="ARBA" id="ARBA00022801"/>
    </source>
</evidence>
<organism evidence="13 14">
    <name type="scientific">Clostridium amylolyticum</name>
    <dbReference type="NCBI Taxonomy" id="1121298"/>
    <lineage>
        <taxon>Bacteria</taxon>
        <taxon>Bacillati</taxon>
        <taxon>Bacillota</taxon>
        <taxon>Clostridia</taxon>
        <taxon>Eubacteriales</taxon>
        <taxon>Clostridiaceae</taxon>
        <taxon>Clostridium</taxon>
    </lineage>
</organism>
<dbReference type="AlphaFoldDB" id="A0A1M6H5J0"/>
<evidence type="ECO:0000256" key="12">
    <source>
        <dbReference type="HAMAP-Rule" id="MF_00486"/>
    </source>
</evidence>
<comment type="similarity">
    <text evidence="4 12">Belongs to the MCH family.</text>
</comment>
<proteinExistence type="inferred from homology"/>
<keyword evidence="7 12" id="KW-0963">Cytoplasm</keyword>